<dbReference type="Gene3D" id="1.10.1040.10">
    <property type="entry name" value="N-(1-d-carboxylethyl)-l-norvaline Dehydrogenase, domain 2"/>
    <property type="match status" value="1"/>
</dbReference>
<feature type="non-terminal residue" evidence="1">
    <location>
        <position position="1"/>
    </location>
</feature>
<gene>
    <name evidence="1" type="ORF">CLG85_017495</name>
</gene>
<reference evidence="2" key="1">
    <citation type="submission" date="2023-07" db="EMBL/GenBank/DDBJ databases">
        <title>Yangia mangrovi SAOS 153D genome.</title>
        <authorList>
            <person name="Verma A."/>
            <person name="Pal Y."/>
            <person name="Sundharam S."/>
            <person name="Bisht B."/>
            <person name="Srinivasan K."/>
        </authorList>
    </citation>
    <scope>NUCLEOTIDE SEQUENCE [LARGE SCALE GENOMIC DNA]</scope>
    <source>
        <strain evidence="2">SAOS 153D</strain>
    </source>
</reference>
<evidence type="ECO:0000313" key="1">
    <source>
        <dbReference type="EMBL" id="MCT4372017.1"/>
    </source>
</evidence>
<dbReference type="EMBL" id="NTHN02000036">
    <property type="protein sequence ID" value="MCT4372017.1"/>
    <property type="molecule type" value="Genomic_DNA"/>
</dbReference>
<accession>A0ABT2KPH0</accession>
<dbReference type="Proteomes" id="UP000217448">
    <property type="component" value="Unassembled WGS sequence"/>
</dbReference>
<comment type="caution">
    <text evidence="1">The sequence shown here is derived from an EMBL/GenBank/DDBJ whole genome shotgun (WGS) entry which is preliminary data.</text>
</comment>
<dbReference type="InterPro" id="IPR008927">
    <property type="entry name" value="6-PGluconate_DH-like_C_sf"/>
</dbReference>
<keyword evidence="2" id="KW-1185">Reference proteome</keyword>
<sequence length="113" mass="12365">PRSRPSSPPGAPDAPALPAEELRLLLIGAMANEGARMLATGMLQRASDLDLVALQVLEMPRWRGGPMQVAMRLGPRKLREALAGVAHPDRAFWAPQPLWDDLVTTRAADWPQR</sequence>
<organism evidence="1 2">
    <name type="scientific">Alloyangia mangrovi</name>
    <dbReference type="NCBI Taxonomy" id="1779329"/>
    <lineage>
        <taxon>Bacteria</taxon>
        <taxon>Pseudomonadati</taxon>
        <taxon>Pseudomonadota</taxon>
        <taxon>Alphaproteobacteria</taxon>
        <taxon>Rhodobacterales</taxon>
        <taxon>Roseobacteraceae</taxon>
        <taxon>Alloyangia</taxon>
    </lineage>
</organism>
<proteinExistence type="predicted"/>
<dbReference type="SUPFAM" id="SSF48179">
    <property type="entry name" value="6-phosphogluconate dehydrogenase C-terminal domain-like"/>
    <property type="match status" value="1"/>
</dbReference>
<name>A0ABT2KPH0_9RHOB</name>
<protein>
    <submittedName>
        <fullName evidence="1">Uncharacterized protein</fullName>
    </submittedName>
</protein>
<dbReference type="InterPro" id="IPR013328">
    <property type="entry name" value="6PGD_dom2"/>
</dbReference>
<evidence type="ECO:0000313" key="2">
    <source>
        <dbReference type="Proteomes" id="UP000217448"/>
    </source>
</evidence>